<dbReference type="AlphaFoldDB" id="A0A1I5KG40"/>
<evidence type="ECO:0000313" key="2">
    <source>
        <dbReference type="EMBL" id="SFO84002.1"/>
    </source>
</evidence>
<proteinExistence type="predicted"/>
<dbReference type="InterPro" id="IPR039445">
    <property type="entry name" value="DauR-like_HTH"/>
</dbReference>
<dbReference type="Pfam" id="PF13309">
    <property type="entry name" value="HTH_22"/>
    <property type="match status" value="1"/>
</dbReference>
<dbReference type="PANTHER" id="PTHR35568:SF1">
    <property type="entry name" value="TRANSCRIPTIONAL REGULATOR DAUR"/>
    <property type="match status" value="1"/>
</dbReference>
<dbReference type="STRING" id="587909.SAMN05421810_101134"/>
<evidence type="ECO:0000313" key="3">
    <source>
        <dbReference type="Proteomes" id="UP000198727"/>
    </source>
</evidence>
<sequence>MPGGGGGGYGARVELEAEFTSEPFRGEGTPPEHAVRAKDAAERAGLAVDFGPLGTTVQGEADAVLDALPAIARAALAGGATRFTLRLGAPDGEPPVTPVGARRGSVLDRLIRQVEAELGAPLAELDRPGKQRAVRLLDERGAFQLRKSVAAVAEALGVTRFTVYNYLNRGAAG</sequence>
<evidence type="ECO:0000259" key="1">
    <source>
        <dbReference type="Pfam" id="PF13309"/>
    </source>
</evidence>
<organism evidence="2 3">
    <name type="scientific">Amycolatopsis arida</name>
    <dbReference type="NCBI Taxonomy" id="587909"/>
    <lineage>
        <taxon>Bacteria</taxon>
        <taxon>Bacillati</taxon>
        <taxon>Actinomycetota</taxon>
        <taxon>Actinomycetes</taxon>
        <taxon>Pseudonocardiales</taxon>
        <taxon>Pseudonocardiaceae</taxon>
        <taxon>Amycolatopsis</taxon>
    </lineage>
</organism>
<name>A0A1I5KG40_9PSEU</name>
<dbReference type="SUPFAM" id="SSF89957">
    <property type="entry name" value="MTH1187/YkoF-like"/>
    <property type="match status" value="1"/>
</dbReference>
<feature type="domain" description="Transcriptional regulator DauR-like HTH" evidence="1">
    <location>
        <begin position="107"/>
        <end position="168"/>
    </location>
</feature>
<dbReference type="EMBL" id="FOWW01000001">
    <property type="protein sequence ID" value="SFO84002.1"/>
    <property type="molecule type" value="Genomic_DNA"/>
</dbReference>
<protein>
    <submittedName>
        <fullName evidence="2">HTH domain-containing protein</fullName>
    </submittedName>
</protein>
<gene>
    <name evidence="2" type="ORF">SAMN05421810_101134</name>
</gene>
<reference evidence="3" key="1">
    <citation type="submission" date="2016-10" db="EMBL/GenBank/DDBJ databases">
        <authorList>
            <person name="Varghese N."/>
            <person name="Submissions S."/>
        </authorList>
    </citation>
    <scope>NUCLEOTIDE SEQUENCE [LARGE SCALE GENOMIC DNA]</scope>
    <source>
        <strain evidence="3">CGMCC 4.5579</strain>
    </source>
</reference>
<keyword evidence="3" id="KW-1185">Reference proteome</keyword>
<dbReference type="Proteomes" id="UP000198727">
    <property type="component" value="Unassembled WGS sequence"/>
</dbReference>
<accession>A0A1I5KG40</accession>
<dbReference type="Gene3D" id="3.30.70.930">
    <property type="match status" value="1"/>
</dbReference>
<dbReference type="PANTHER" id="PTHR35568">
    <property type="entry name" value="TRANSCRIPTIONAL REGULATOR DAUR"/>
    <property type="match status" value="1"/>
</dbReference>
<dbReference type="InterPro" id="IPR039446">
    <property type="entry name" value="DauR-like"/>
</dbReference>
<dbReference type="OrthoDB" id="5190319at2"/>
<dbReference type="InterPro" id="IPR029756">
    <property type="entry name" value="MTH1187/YkoF-like"/>
</dbReference>